<organism evidence="1 2">
    <name type="scientific">Rotaria sordida</name>
    <dbReference type="NCBI Taxonomy" id="392033"/>
    <lineage>
        <taxon>Eukaryota</taxon>
        <taxon>Metazoa</taxon>
        <taxon>Spiralia</taxon>
        <taxon>Gnathifera</taxon>
        <taxon>Rotifera</taxon>
        <taxon>Eurotatoria</taxon>
        <taxon>Bdelloidea</taxon>
        <taxon>Philodinida</taxon>
        <taxon>Philodinidae</taxon>
        <taxon>Rotaria</taxon>
    </lineage>
</organism>
<reference evidence="1" key="1">
    <citation type="submission" date="2021-02" db="EMBL/GenBank/DDBJ databases">
        <authorList>
            <person name="Nowell W R."/>
        </authorList>
    </citation>
    <scope>NUCLEOTIDE SEQUENCE</scope>
</reference>
<dbReference type="Proteomes" id="UP000663864">
    <property type="component" value="Unassembled WGS sequence"/>
</dbReference>
<gene>
    <name evidence="1" type="ORF">ZHD862_LOCUS38741</name>
</gene>
<protein>
    <submittedName>
        <fullName evidence="1">Uncharacterized protein</fullName>
    </submittedName>
</protein>
<proteinExistence type="predicted"/>
<evidence type="ECO:0000313" key="1">
    <source>
        <dbReference type="EMBL" id="CAF1531096.1"/>
    </source>
</evidence>
<evidence type="ECO:0000313" key="2">
    <source>
        <dbReference type="Proteomes" id="UP000663864"/>
    </source>
</evidence>
<sequence length="35" mass="3988">MLVFLPFILFGGILEIRLTTYFASKDKQILENAGK</sequence>
<dbReference type="AlphaFoldDB" id="A0A815V7M9"/>
<name>A0A815V7M9_9BILA</name>
<accession>A0A815V7M9</accession>
<dbReference type="EMBL" id="CAJNOT010010610">
    <property type="protein sequence ID" value="CAF1531096.1"/>
    <property type="molecule type" value="Genomic_DNA"/>
</dbReference>
<feature type="non-terminal residue" evidence="1">
    <location>
        <position position="35"/>
    </location>
</feature>
<comment type="caution">
    <text evidence="1">The sequence shown here is derived from an EMBL/GenBank/DDBJ whole genome shotgun (WGS) entry which is preliminary data.</text>
</comment>